<protein>
    <submittedName>
        <fullName evidence="2">Putative branched-chain amino acid transport protein AzlD</fullName>
    </submittedName>
</protein>
<keyword evidence="3" id="KW-1185">Reference proteome</keyword>
<dbReference type="InterPro" id="IPR008407">
    <property type="entry name" value="Brnchd-chn_aa_trnsp_AzlD"/>
</dbReference>
<dbReference type="HOGENOM" id="CLU_144816_1_1_9"/>
<keyword evidence="1" id="KW-0472">Membrane</keyword>
<keyword evidence="1" id="KW-1133">Transmembrane helix</keyword>
<evidence type="ECO:0000256" key="1">
    <source>
        <dbReference type="SAM" id="Phobius"/>
    </source>
</evidence>
<sequence length="107" mass="12060">MSSTYIILALITSGVVTFAIRLFPFLVLRNQTNLSSRMQFISAVLPQAIITILVVYCLKDISFINAPFGIPELIAVVIVVLLQWWKENTLLSIFVPTVIYMVLLQVM</sequence>
<evidence type="ECO:0000313" key="2">
    <source>
        <dbReference type="EMBL" id="EEW37941.1"/>
    </source>
</evidence>
<keyword evidence="1" id="KW-0812">Transmembrane</keyword>
<accession>C8NE40</accession>
<dbReference type="Pfam" id="PF05437">
    <property type="entry name" value="AzlD"/>
    <property type="match status" value="1"/>
</dbReference>
<dbReference type="GeneID" id="78411548"/>
<feature type="transmembrane region" description="Helical" evidence="1">
    <location>
        <begin position="64"/>
        <end position="82"/>
    </location>
</feature>
<dbReference type="Proteomes" id="UP000005926">
    <property type="component" value="Unassembled WGS sequence"/>
</dbReference>
<feature type="transmembrane region" description="Helical" evidence="1">
    <location>
        <begin position="6"/>
        <end position="28"/>
    </location>
</feature>
<dbReference type="eggNOG" id="COG1687">
    <property type="taxonomic scope" value="Bacteria"/>
</dbReference>
<reference evidence="2 3" key="1">
    <citation type="submission" date="2009-08" db="EMBL/GenBank/DDBJ databases">
        <authorList>
            <person name="Muzny D."/>
            <person name="Qin X."/>
            <person name="Deng J."/>
            <person name="Jiang H."/>
            <person name="Liu Y."/>
            <person name="Qu J."/>
            <person name="Song X.-Z."/>
            <person name="Zhang L."/>
            <person name="Thornton R."/>
            <person name="Coyle M."/>
            <person name="Francisco L."/>
            <person name="Jackson L."/>
            <person name="Javaid M."/>
            <person name="Korchina V."/>
            <person name="Kovar C."/>
            <person name="Mata R."/>
            <person name="Mathew T."/>
            <person name="Ngo R."/>
            <person name="Nguyen L."/>
            <person name="Nguyen N."/>
            <person name="Okwuonu G."/>
            <person name="Ongeri F."/>
            <person name="Pham C."/>
            <person name="Simmons D."/>
            <person name="Wilczek-Boney K."/>
            <person name="Hale W."/>
            <person name="Jakkamsetti A."/>
            <person name="Pham P."/>
            <person name="Ruth R."/>
            <person name="San Lucas F."/>
            <person name="Warren J."/>
            <person name="Zhang J."/>
            <person name="Zhao Z."/>
            <person name="Zhou C."/>
            <person name="Zhu D."/>
            <person name="Lee S."/>
            <person name="Bess C."/>
            <person name="Blankenburg K."/>
            <person name="Forbes L."/>
            <person name="Fu Q."/>
            <person name="Gubbala S."/>
            <person name="Hirani K."/>
            <person name="Jayaseelan J.C."/>
            <person name="Lara F."/>
            <person name="Munidasa M."/>
            <person name="Palculict T."/>
            <person name="Patil S."/>
            <person name="Pu L.-L."/>
            <person name="Saada N."/>
            <person name="Tang L."/>
            <person name="Weissenberger G."/>
            <person name="Zhu Y."/>
            <person name="Hemphill L."/>
            <person name="Shang Y."/>
            <person name="Youmans B."/>
            <person name="Ayvaz T."/>
            <person name="Ross M."/>
            <person name="Santibanez J."/>
            <person name="Aqrawi P."/>
            <person name="Gross S."/>
            <person name="Joshi V."/>
            <person name="Fowler G."/>
            <person name="Nazareth L."/>
            <person name="Reid J."/>
            <person name="Worley K."/>
            <person name="Petrosino J."/>
            <person name="Highlander S."/>
            <person name="Gibbs R."/>
        </authorList>
    </citation>
    <scope>NUCLEOTIDE SEQUENCE [LARGE SCALE GENOMIC DNA]</scope>
    <source>
        <strain evidence="2 3">ATCC 49175</strain>
    </source>
</reference>
<dbReference type="EMBL" id="ACKZ01000008">
    <property type="protein sequence ID" value="EEW37941.1"/>
    <property type="molecule type" value="Genomic_DNA"/>
</dbReference>
<dbReference type="STRING" id="638301.HMPREF0444_0185"/>
<feature type="transmembrane region" description="Helical" evidence="1">
    <location>
        <begin position="89"/>
        <end position="106"/>
    </location>
</feature>
<dbReference type="PIRSF" id="PIRSF003203">
    <property type="entry name" value="AzlD"/>
    <property type="match status" value="1"/>
</dbReference>
<name>C8NE40_9LACT</name>
<feature type="transmembrane region" description="Helical" evidence="1">
    <location>
        <begin position="40"/>
        <end position="58"/>
    </location>
</feature>
<evidence type="ECO:0000313" key="3">
    <source>
        <dbReference type="Proteomes" id="UP000005926"/>
    </source>
</evidence>
<gene>
    <name evidence="2" type="primary">azlD</name>
    <name evidence="2" type="ORF">HMPREF0444_0185</name>
</gene>
<dbReference type="RefSeq" id="WP_005605134.1">
    <property type="nucleotide sequence ID" value="NZ_CP102283.1"/>
</dbReference>
<proteinExistence type="predicted"/>
<dbReference type="AlphaFoldDB" id="C8NE40"/>
<comment type="caution">
    <text evidence="2">The sequence shown here is derived from an EMBL/GenBank/DDBJ whole genome shotgun (WGS) entry which is preliminary data.</text>
</comment>
<organism evidence="2 3">
    <name type="scientific">Granulicatella adiacens ATCC 49175</name>
    <dbReference type="NCBI Taxonomy" id="638301"/>
    <lineage>
        <taxon>Bacteria</taxon>
        <taxon>Bacillati</taxon>
        <taxon>Bacillota</taxon>
        <taxon>Bacilli</taxon>
        <taxon>Lactobacillales</taxon>
        <taxon>Carnobacteriaceae</taxon>
        <taxon>Granulicatella</taxon>
    </lineage>
</organism>